<dbReference type="InterPro" id="IPR006626">
    <property type="entry name" value="PbH1"/>
</dbReference>
<protein>
    <recommendedName>
        <fullName evidence="1">Right handed beta helix domain-containing protein</fullName>
    </recommendedName>
</protein>
<evidence type="ECO:0000313" key="3">
    <source>
        <dbReference type="Proteomes" id="UP001438707"/>
    </source>
</evidence>
<feature type="domain" description="Right handed beta helix" evidence="1">
    <location>
        <begin position="158"/>
        <end position="300"/>
    </location>
</feature>
<comment type="caution">
    <text evidence="2">The sequence shown here is derived from an EMBL/GenBank/DDBJ whole genome shotgun (WGS) entry which is preliminary data.</text>
</comment>
<dbReference type="SUPFAM" id="SSF51126">
    <property type="entry name" value="Pectin lyase-like"/>
    <property type="match status" value="2"/>
</dbReference>
<keyword evidence="3" id="KW-1185">Reference proteome</keyword>
<proteinExistence type="predicted"/>
<evidence type="ECO:0000259" key="1">
    <source>
        <dbReference type="Pfam" id="PF13229"/>
    </source>
</evidence>
<dbReference type="Pfam" id="PF13229">
    <property type="entry name" value="Beta_helix"/>
    <property type="match status" value="1"/>
</dbReference>
<accession>A0AAW1QZ97</accession>
<organism evidence="2 3">
    <name type="scientific">Apatococcus lobatus</name>
    <dbReference type="NCBI Taxonomy" id="904363"/>
    <lineage>
        <taxon>Eukaryota</taxon>
        <taxon>Viridiplantae</taxon>
        <taxon>Chlorophyta</taxon>
        <taxon>core chlorophytes</taxon>
        <taxon>Trebouxiophyceae</taxon>
        <taxon>Chlorellales</taxon>
        <taxon>Chlorellaceae</taxon>
        <taxon>Apatococcus</taxon>
    </lineage>
</organism>
<name>A0AAW1QZ97_9CHLO</name>
<dbReference type="PANTHER" id="PTHR11319:SF35">
    <property type="entry name" value="OUTER MEMBRANE PROTEIN PMPC-RELATED"/>
    <property type="match status" value="1"/>
</dbReference>
<dbReference type="Proteomes" id="UP001438707">
    <property type="component" value="Unassembled WGS sequence"/>
</dbReference>
<dbReference type="PANTHER" id="PTHR11319">
    <property type="entry name" value="G PROTEIN-COUPLED RECEPTOR-RELATED"/>
    <property type="match status" value="1"/>
</dbReference>
<evidence type="ECO:0000313" key="2">
    <source>
        <dbReference type="EMBL" id="KAK9826645.1"/>
    </source>
</evidence>
<dbReference type="SMART" id="SM00710">
    <property type="entry name" value="PbH1"/>
    <property type="match status" value="5"/>
</dbReference>
<sequence>MSFTEALLPHAAQINSKLTREAQERQGRRLQQLRLPDGSLCCPTKPIPTALPPVPANDAPLTYPQYMNARCQFKIAGNGQPGVVLSASINCETDGTDVLMYMGPALLSFNASFKGVYPVAAQPNTINIDPGGLEIYSSTFDNLAVGKDFPLITLTVGAVYITDRATSIFRNIAITGAQGHFGGGLMVTDGASFKAYNSIFASNAVTVYGSLGGAIWLSACQAFSPAYSQITGFGEIHNSFIASNYVYGSGGGFMVSDCPNTIVDSSIFYNNVAYLVGGAISIQGSSPKQQVTNSFFIGNVAQNFFGGAVSQEPCDPTFVAKNNVVAMGKEARLPDGSLCCPTKPVPTALPPVPANDAPLTYPKHVNARCQFRVAGNGKPGGIISASINCSTADGTDVLMYMGASMLSFNASFQGGVEIHNSAFDNVAVGKDFPLITLTVGTTPVLVTDSTSTNINTCVGDVTGSTMCLPAIAATHFTTYVQIQNTRFTNNSNLCHSGSVYITNRATSLFRNASMLASQGQDCRMERLWNSSKAGAAFDGNYVNGSGGGLTVSDCPNTKVNASIFYNNIGSLVGGAIAIQGKSPNQQVTNSFFLGNTAQQFFGGAVSLEPCDSTFVARNNVFQNNKEGKNGTTGCSAIRTFAPSFSMK</sequence>
<dbReference type="EMBL" id="JALJOS010000020">
    <property type="protein sequence ID" value="KAK9826645.1"/>
    <property type="molecule type" value="Genomic_DNA"/>
</dbReference>
<reference evidence="2 3" key="1">
    <citation type="journal article" date="2024" name="Nat. Commun.">
        <title>Phylogenomics reveals the evolutionary origins of lichenization in chlorophyte algae.</title>
        <authorList>
            <person name="Puginier C."/>
            <person name="Libourel C."/>
            <person name="Otte J."/>
            <person name="Skaloud P."/>
            <person name="Haon M."/>
            <person name="Grisel S."/>
            <person name="Petersen M."/>
            <person name="Berrin J.G."/>
            <person name="Delaux P.M."/>
            <person name="Dal Grande F."/>
            <person name="Keller J."/>
        </authorList>
    </citation>
    <scope>NUCLEOTIDE SEQUENCE [LARGE SCALE GENOMIC DNA]</scope>
    <source>
        <strain evidence="2 3">SAG 2145</strain>
    </source>
</reference>
<dbReference type="InterPro" id="IPR039448">
    <property type="entry name" value="Beta_helix"/>
</dbReference>
<gene>
    <name evidence="2" type="ORF">WJX74_007664</name>
</gene>
<dbReference type="AlphaFoldDB" id="A0AAW1QZ97"/>
<dbReference type="InterPro" id="IPR011050">
    <property type="entry name" value="Pectin_lyase_fold/virulence"/>
</dbReference>